<dbReference type="Proteomes" id="UP001189429">
    <property type="component" value="Unassembled WGS sequence"/>
</dbReference>
<gene>
    <name evidence="4" type="ORF">PCOR1329_LOCUS18667</name>
</gene>
<reference evidence="4" key="1">
    <citation type="submission" date="2023-10" db="EMBL/GenBank/DDBJ databases">
        <authorList>
            <person name="Chen Y."/>
            <person name="Shah S."/>
            <person name="Dougan E. K."/>
            <person name="Thang M."/>
            <person name="Chan C."/>
        </authorList>
    </citation>
    <scope>NUCLEOTIDE SEQUENCE [LARGE SCALE GENOMIC DNA]</scope>
</reference>
<sequence length="1072" mass="113913">MAPLLFGGLLMGQHEVHDTVQSTVHAVQPLLSSRRHASPGLDKLLPWLQVAGEAALLEGAEVLLSARARALVVTLDRAAALAAGDARAAAAVLLRSQGLLPAGRAQELDQQLAAVVADAEQNKWAWRRDAVLLSSPEPCAGARVRELLSWADSAQGRRLIALAEMRRDEPSQLSLLSTWRGLGSDGSEGSAVRRLWLFSKPWVGGLLLTALLVLPLASPIDAVRWASICTLGLTVTGIALPLLGQSAAAAALPLLLGVGLAAALVGYAVLVSGIWWNHLLGGSRHWAQFSSKLTTQLMDQADITAGIAYLTREWADIARRSLSALDEELRGSWRTSLQNLASILGDLREELEAASSSPQRSSSAASREVLGAGLASAPLWTKVDFAVKQAAQVEADRLRLAAATSDPEALQDMMTHWMARGPVVRVVPCLADAPEGKSLSELHLSQQLHSCLGYPSFHDGAELRHTADEGDLGAEDFGRLEGALAENFQSLQDLRRRSLPHAAETTLFCSWADALSVFRRFRQALQLPAEVRCTGKHPTGAEEDSTDRLEEVRMVSCLFLAACAGAAGVVVAALQRRWGWMAGSAAFGEANAVLLLNYSRLFLPHVRRRLERRLRQLSEQRDGLQREVQDMQKVSRRAGVVHVRACIFMQSVNVIRNMNYLALCVKAEVQRAAAAAPRAAASAPARQQVALCGMQLLLALLPHSDPQWRRAALDGEDCRALGRALGAVGAETAQVMDRLEESQRRLFILFRMVHLSSALPCEVQGQLGSLRDRYLRPVLIERRVPMGGEPGEPGTGPSGCKALMDAAAGDAASGAWASSSSAPVPADASAQDGEDGLGDLSLSLAGGGRCARGAAGPVSLAVDAAPADEDGLSWCDASSQSSRSLCSRRGPGDDAGKALRKLVATRGDVIRVLERLPRRALEAGGADQRSESVLGDIFSCVVLVLPSSCSGSTRCAPEGGAEAAARPGRVIAFATGYRHGMHPYQLKGSLWTDVLLQAAVPAGKDAGGSWRGIANVEVPLTYLVEEEPAEGHAAGAFAALAAASPQRFGDAALLSRRRTLKRAKDTLRAGLQ</sequence>
<feature type="transmembrane region" description="Helical" evidence="3">
    <location>
        <begin position="555"/>
        <end position="574"/>
    </location>
</feature>
<keyword evidence="3" id="KW-0812">Transmembrane</keyword>
<evidence type="ECO:0000256" key="3">
    <source>
        <dbReference type="SAM" id="Phobius"/>
    </source>
</evidence>
<keyword evidence="3" id="KW-1133">Transmembrane helix</keyword>
<evidence type="ECO:0008006" key="6">
    <source>
        <dbReference type="Google" id="ProtNLM"/>
    </source>
</evidence>
<protein>
    <recommendedName>
        <fullName evidence="6">Vezatin</fullName>
    </recommendedName>
</protein>
<comment type="caution">
    <text evidence="4">The sequence shown here is derived from an EMBL/GenBank/DDBJ whole genome shotgun (WGS) entry which is preliminary data.</text>
</comment>
<dbReference type="EMBL" id="CAUYUJ010005891">
    <property type="protein sequence ID" value="CAK0815351.1"/>
    <property type="molecule type" value="Genomic_DNA"/>
</dbReference>
<feature type="transmembrane region" description="Helical" evidence="3">
    <location>
        <begin position="250"/>
        <end position="276"/>
    </location>
</feature>
<keyword evidence="1" id="KW-0175">Coiled coil</keyword>
<feature type="coiled-coil region" evidence="1">
    <location>
        <begin position="607"/>
        <end position="634"/>
    </location>
</feature>
<evidence type="ECO:0000313" key="5">
    <source>
        <dbReference type="Proteomes" id="UP001189429"/>
    </source>
</evidence>
<keyword evidence="3" id="KW-0472">Membrane</keyword>
<proteinExistence type="predicted"/>
<feature type="transmembrane region" description="Helical" evidence="3">
    <location>
        <begin position="201"/>
        <end position="218"/>
    </location>
</feature>
<feature type="transmembrane region" description="Helical" evidence="3">
    <location>
        <begin position="225"/>
        <end position="244"/>
    </location>
</feature>
<keyword evidence="5" id="KW-1185">Reference proteome</keyword>
<evidence type="ECO:0000256" key="1">
    <source>
        <dbReference type="SAM" id="Coils"/>
    </source>
</evidence>
<feature type="region of interest" description="Disordered" evidence="2">
    <location>
        <begin position="814"/>
        <end position="835"/>
    </location>
</feature>
<evidence type="ECO:0000313" key="4">
    <source>
        <dbReference type="EMBL" id="CAK0815351.1"/>
    </source>
</evidence>
<accession>A0ABN9RBV4</accession>
<name>A0ABN9RBV4_9DINO</name>
<feature type="compositionally biased region" description="Low complexity" evidence="2">
    <location>
        <begin position="814"/>
        <end position="830"/>
    </location>
</feature>
<evidence type="ECO:0000256" key="2">
    <source>
        <dbReference type="SAM" id="MobiDB-lite"/>
    </source>
</evidence>
<organism evidence="4 5">
    <name type="scientific">Prorocentrum cordatum</name>
    <dbReference type="NCBI Taxonomy" id="2364126"/>
    <lineage>
        <taxon>Eukaryota</taxon>
        <taxon>Sar</taxon>
        <taxon>Alveolata</taxon>
        <taxon>Dinophyceae</taxon>
        <taxon>Prorocentrales</taxon>
        <taxon>Prorocentraceae</taxon>
        <taxon>Prorocentrum</taxon>
    </lineage>
</organism>